<dbReference type="GO" id="GO:0003676">
    <property type="term" value="F:nucleic acid binding"/>
    <property type="evidence" value="ECO:0007669"/>
    <property type="project" value="InterPro"/>
</dbReference>
<keyword evidence="2 4" id="KW-0819">tRNA processing</keyword>
<evidence type="ECO:0000256" key="3">
    <source>
        <dbReference type="ARBA" id="ARBA00023239"/>
    </source>
</evidence>
<dbReference type="Pfam" id="PF01974">
    <property type="entry name" value="tRNA_int_endo"/>
    <property type="match status" value="1"/>
</dbReference>
<proteinExistence type="inferred from homology"/>
<dbReference type="Pfam" id="PF26577">
    <property type="entry name" value="TSEN34_N"/>
    <property type="match status" value="1"/>
</dbReference>
<dbReference type="PANTHER" id="PTHR13070">
    <property type="entry name" value="TRNA-SPLICING ENDONUCLEASE SUBUNIT SEN34-RELATED"/>
    <property type="match status" value="1"/>
</dbReference>
<dbReference type="AlphaFoldDB" id="A0A9J6C7B6"/>
<comment type="similarity">
    <text evidence="1 4">Belongs to the tRNA-intron endonuclease family.</text>
</comment>
<evidence type="ECO:0000256" key="6">
    <source>
        <dbReference type="SAM" id="MobiDB-lite"/>
    </source>
</evidence>
<sequence>MESEKVKLVLINKKVMTFNVDDYIKLRKHYRIVGNLIGIVPAFPKNIHLSHLPAIYSEYEVRLMIEENIAIIEEKCDLSKKPTEQMRKDYEKHTEKIANDMFKPILDKKLKNVKLNMENIIKGKRKKLMKAGVPEEEINITEEDILKEEEKKLRQTINPNISLSEIPLEYPFHTTDVRIISEYHVTNEAKYKIFKDLWHKNMFITSAENFGGDFLTYTGDPNLFHASQIVHIVDPQKKFNHHFLSSCSRLALSVKKKCVFAYIDEENNEVVYQTIEWKNLKLRELYSSINDQTYQNQFESDDDDTEKEVEIGESSASAM</sequence>
<feature type="active site" evidence="5">
    <location>
        <position position="217"/>
    </location>
</feature>
<dbReference type="InterPro" id="IPR036167">
    <property type="entry name" value="tRNA_intron_Endo_cat-like_sf"/>
</dbReference>
<accession>A0A9J6C7B6</accession>
<name>A0A9J6C7B6_POLVA</name>
<dbReference type="SUPFAM" id="SSF53032">
    <property type="entry name" value="tRNA-intron endonuclease catalytic domain-like"/>
    <property type="match status" value="1"/>
</dbReference>
<evidence type="ECO:0000256" key="4">
    <source>
        <dbReference type="PIRNR" id="PIRNR017250"/>
    </source>
</evidence>
<dbReference type="PIRSF" id="PIRSF017250">
    <property type="entry name" value="tRNA_splic_SEN34"/>
    <property type="match status" value="1"/>
</dbReference>
<evidence type="ECO:0000256" key="5">
    <source>
        <dbReference type="PIRSR" id="PIRSR017250-50"/>
    </source>
</evidence>
<comment type="caution">
    <text evidence="9">The sequence shown here is derived from an EMBL/GenBank/DDBJ whole genome shotgun (WGS) entry which is preliminary data.</text>
</comment>
<dbReference type="InterPro" id="IPR016690">
    <property type="entry name" value="TSEN34"/>
</dbReference>
<evidence type="ECO:0000259" key="7">
    <source>
        <dbReference type="Pfam" id="PF01974"/>
    </source>
</evidence>
<feature type="domain" description="TSEN34 N-terminal" evidence="8">
    <location>
        <begin position="7"/>
        <end position="72"/>
    </location>
</feature>
<dbReference type="OrthoDB" id="48041at2759"/>
<feature type="active site" evidence="5">
    <location>
        <position position="256"/>
    </location>
</feature>
<feature type="region of interest" description="Disordered" evidence="6">
    <location>
        <begin position="298"/>
        <end position="319"/>
    </location>
</feature>
<dbReference type="InterPro" id="IPR059049">
    <property type="entry name" value="TSEN34_N"/>
</dbReference>
<evidence type="ECO:0000256" key="1">
    <source>
        <dbReference type="ARBA" id="ARBA00008078"/>
    </source>
</evidence>
<organism evidence="9 10">
    <name type="scientific">Polypedilum vanderplanki</name>
    <name type="common">Sleeping chironomid midge</name>
    <dbReference type="NCBI Taxonomy" id="319348"/>
    <lineage>
        <taxon>Eukaryota</taxon>
        <taxon>Metazoa</taxon>
        <taxon>Ecdysozoa</taxon>
        <taxon>Arthropoda</taxon>
        <taxon>Hexapoda</taxon>
        <taxon>Insecta</taxon>
        <taxon>Pterygota</taxon>
        <taxon>Neoptera</taxon>
        <taxon>Endopterygota</taxon>
        <taxon>Diptera</taxon>
        <taxon>Nematocera</taxon>
        <taxon>Chironomoidea</taxon>
        <taxon>Chironomidae</taxon>
        <taxon>Chironominae</taxon>
        <taxon>Polypedilum</taxon>
        <taxon>Polypedilum</taxon>
    </lineage>
</organism>
<feature type="domain" description="tRNA intron endonuclease catalytic" evidence="7">
    <location>
        <begin position="188"/>
        <end position="268"/>
    </location>
</feature>
<dbReference type="GO" id="GO:0000379">
    <property type="term" value="P:tRNA-type intron splice site recognition and cleavage"/>
    <property type="evidence" value="ECO:0007669"/>
    <property type="project" value="UniProtKB-UniRule"/>
</dbReference>
<dbReference type="CDD" id="cd22363">
    <property type="entry name" value="tRNA-intron_lyase_C"/>
    <property type="match status" value="1"/>
</dbReference>
<dbReference type="Gene3D" id="3.40.1350.10">
    <property type="match status" value="1"/>
</dbReference>
<dbReference type="EC" id="4.6.1.16" evidence="4"/>
<dbReference type="InterPro" id="IPR011856">
    <property type="entry name" value="tRNA_endonuc-like_dom_sf"/>
</dbReference>
<keyword evidence="3 4" id="KW-0456">Lyase</keyword>
<reference evidence="9" key="1">
    <citation type="submission" date="2021-03" db="EMBL/GenBank/DDBJ databases">
        <title>Chromosome level genome of the anhydrobiotic midge Polypedilum vanderplanki.</title>
        <authorList>
            <person name="Yoshida Y."/>
            <person name="Kikawada T."/>
            <person name="Gusev O."/>
        </authorList>
    </citation>
    <scope>NUCLEOTIDE SEQUENCE</scope>
    <source>
        <strain evidence="9">NIAS01</strain>
        <tissue evidence="9">Whole body or cell culture</tissue>
    </source>
</reference>
<evidence type="ECO:0000256" key="2">
    <source>
        <dbReference type="ARBA" id="ARBA00022694"/>
    </source>
</evidence>
<dbReference type="EMBL" id="JADBJN010000002">
    <property type="protein sequence ID" value="KAG5677752.1"/>
    <property type="molecule type" value="Genomic_DNA"/>
</dbReference>
<dbReference type="PANTHER" id="PTHR13070:SF0">
    <property type="entry name" value="TRNA-SPLICING ENDONUCLEASE SUBUNIT SEN34"/>
    <property type="match status" value="1"/>
</dbReference>
<protein>
    <recommendedName>
        <fullName evidence="4">tRNA-splicing endonuclease subunit Sen34</fullName>
        <ecNumber evidence="4">4.6.1.16</ecNumber>
    </recommendedName>
</protein>
<keyword evidence="10" id="KW-1185">Reference proteome</keyword>
<comment type="function">
    <text evidence="4">Constitutes one of the two catalytic subunit of the tRNA-splicing endonuclease complex, a complex responsible for identification and cleavage of the splice sites in pre-tRNA. It cleaves pre-tRNA at the 5'- and 3'-splice sites to release the intron. The products are an intron and two tRNA half-molecules bearing 2',3'-cyclic phosphate and 5'-OH termini. There are no conserved sequences at the splice sites, but the intron is invariably located at the same site in the gene, placing the splice sites an invariant distance from the constant structural features of the tRNA body.</text>
</comment>
<feature type="active site" evidence="5">
    <location>
        <position position="225"/>
    </location>
</feature>
<dbReference type="Proteomes" id="UP001107558">
    <property type="component" value="Chromosome 2"/>
</dbReference>
<dbReference type="GO" id="GO:0000213">
    <property type="term" value="F:tRNA-intron lyase activity"/>
    <property type="evidence" value="ECO:0007669"/>
    <property type="project" value="UniProtKB-UniRule"/>
</dbReference>
<dbReference type="GO" id="GO:0000214">
    <property type="term" value="C:tRNA-intron endonuclease complex"/>
    <property type="evidence" value="ECO:0007669"/>
    <property type="project" value="UniProtKB-UniRule"/>
</dbReference>
<evidence type="ECO:0000313" key="10">
    <source>
        <dbReference type="Proteomes" id="UP001107558"/>
    </source>
</evidence>
<dbReference type="InterPro" id="IPR006677">
    <property type="entry name" value="tRNA_intron_Endonuc_cat-like"/>
</dbReference>
<gene>
    <name evidence="9" type="ORF">PVAND_007483</name>
</gene>
<evidence type="ECO:0000313" key="9">
    <source>
        <dbReference type="EMBL" id="KAG5677752.1"/>
    </source>
</evidence>
<evidence type="ECO:0000259" key="8">
    <source>
        <dbReference type="Pfam" id="PF26577"/>
    </source>
</evidence>